<dbReference type="InterPro" id="IPR042097">
    <property type="entry name" value="Aminopeptidase_N-like_N_sf"/>
</dbReference>
<dbReference type="Gene3D" id="2.60.40.1730">
    <property type="entry name" value="tricorn interacting facor f3 domain"/>
    <property type="match status" value="1"/>
</dbReference>
<feature type="domain" description="Peptidase M1 alanyl aminopeptidase Ig-like fold" evidence="15">
    <location>
        <begin position="445"/>
        <end position="543"/>
    </location>
</feature>
<dbReference type="InterPro" id="IPR045357">
    <property type="entry name" value="Aminopeptidase_N-like_N"/>
</dbReference>
<organism evidence="18 19">
    <name type="scientific">Idiomarina tyrosinivorans</name>
    <dbReference type="NCBI Taxonomy" id="1445662"/>
    <lineage>
        <taxon>Bacteria</taxon>
        <taxon>Pseudomonadati</taxon>
        <taxon>Pseudomonadota</taxon>
        <taxon>Gammaproteobacteria</taxon>
        <taxon>Alteromonadales</taxon>
        <taxon>Idiomarinaceae</taxon>
        <taxon>Idiomarina</taxon>
    </lineage>
</organism>
<evidence type="ECO:0000256" key="3">
    <source>
        <dbReference type="ARBA" id="ARBA00010136"/>
    </source>
</evidence>
<dbReference type="Gene3D" id="1.25.50.10">
    <property type="entry name" value="Peptidase M1, alanyl aminopeptidase, C-terminal domain"/>
    <property type="match status" value="1"/>
</dbReference>
<dbReference type="Proteomes" id="UP000287996">
    <property type="component" value="Unassembled WGS sequence"/>
</dbReference>
<dbReference type="PANTHER" id="PTHR46322:SF1">
    <property type="entry name" value="PUROMYCIN-SENSITIVE AMINOPEPTIDASE"/>
    <property type="match status" value="1"/>
</dbReference>
<protein>
    <recommendedName>
        <fullName evidence="5 13">Aminopeptidase N</fullName>
        <ecNumber evidence="4 13">3.4.11.2</ecNumber>
    </recommendedName>
</protein>
<dbReference type="CDD" id="cd09600">
    <property type="entry name" value="M1_APN"/>
    <property type="match status" value="1"/>
</dbReference>
<sequence>MTTQPQAKYRLDYQQPDFLIANVDLRFELDPDSTRVTNTMTLSRQGHHNKDLVLDGDSLTLRGVWIDGVAMPQSQYSQTDNTLQIRNVPDQFELTIVTEIAPATNEALEGLYFQEQSYCTQCEAEGFRRITYYLDRPDVLAVFTTTVVAAKQGFPYLLSNGNKVDAGEEGERHWVKWHDPHPKPCYLFALVAGDFDLLEDEFVTQDQRTVKLQLFVNKGQVERGRFAMTSLKNAMAWDERRFGLVYDLDIYMVVAVDFFNMGAMENKGLNVFNAKYVLASQKTATDQDFLNVESVIGHEYFHNWTGNRITCRDWFQLSLKEGLTVFRDQEFSSDLGSRAVNRIKDVRIIRSHQFTEDAGPMAHPIRPDKVIEMNNFYTVTVYNKGAEVIRMLHTLLGEEGFQKGMRLYVERHDGQAVTCEDFVKAMEDANKRDFSLFRRWYSQAGTPVVKAKVEYDPQQRQLTLTLAQHTPATPGQTEKQAQHIPVAISAYSQVGQPLAIFDGQHQTLLSLTESEQVWQWQGVNEPAVLALFDNFSAPVKVEREVNDRELMVLMMAADDAVSRWDAAQQLFQRLVQDAIAEQRDVEVTGPVLEACRQLLRADTDPALRALALTLPTAATVAENYQTIPVEAIVRQLQCLQSILAKQLYTDWLTVYETLAEQTASYELAAQDIAARQLKQVALQYIAESGKAGSGELLRRQFNDASNLTDQLGALQAAVSVNHNVTTELLSAFDEQWRGEKLVMDKWFSVQALRNAPTTVENVAELMKHADFSLKNPNRVYSLLAAFTQNMAQFHRADGAGYRLVGQVIRELNQTNPQVASRLLTPFMAWKRYDTERQQRMLHELQLIRELPNLAADLYEKVENSLSA</sequence>
<feature type="domain" description="Aminopeptidase N-like N-terminal" evidence="17">
    <location>
        <begin position="25"/>
        <end position="187"/>
    </location>
</feature>
<gene>
    <name evidence="18" type="ORF">CWI84_00585</name>
</gene>
<evidence type="ECO:0000259" key="14">
    <source>
        <dbReference type="Pfam" id="PF01433"/>
    </source>
</evidence>
<proteinExistence type="inferred from homology"/>
<evidence type="ECO:0000256" key="10">
    <source>
        <dbReference type="ARBA" id="ARBA00022833"/>
    </source>
</evidence>
<comment type="cofactor">
    <cofactor evidence="2">
        <name>Zn(2+)</name>
        <dbReference type="ChEBI" id="CHEBI:29105"/>
    </cofactor>
</comment>
<feature type="domain" description="Peptidase M1 membrane alanine aminopeptidase" evidence="14">
    <location>
        <begin position="226"/>
        <end position="439"/>
    </location>
</feature>
<dbReference type="GO" id="GO:0016285">
    <property type="term" value="F:alanyl aminopeptidase activity"/>
    <property type="evidence" value="ECO:0007669"/>
    <property type="project" value="UniProtKB-EC"/>
</dbReference>
<evidence type="ECO:0000259" key="15">
    <source>
        <dbReference type="Pfam" id="PF11940"/>
    </source>
</evidence>
<keyword evidence="7" id="KW-0645">Protease</keyword>
<evidence type="ECO:0000256" key="4">
    <source>
        <dbReference type="ARBA" id="ARBA00012564"/>
    </source>
</evidence>
<dbReference type="PANTHER" id="PTHR46322">
    <property type="entry name" value="PUROMYCIN-SENSITIVE AMINOPEPTIDASE"/>
    <property type="match status" value="1"/>
</dbReference>
<dbReference type="Gene3D" id="1.10.390.10">
    <property type="entry name" value="Neutral Protease Domain 2"/>
    <property type="match status" value="1"/>
</dbReference>
<dbReference type="FunFam" id="1.10.390.10:FF:000002">
    <property type="entry name" value="Aminopeptidase N"/>
    <property type="match status" value="1"/>
</dbReference>
<evidence type="ECO:0000256" key="13">
    <source>
        <dbReference type="NCBIfam" id="TIGR02414"/>
    </source>
</evidence>
<evidence type="ECO:0000256" key="7">
    <source>
        <dbReference type="ARBA" id="ARBA00022670"/>
    </source>
</evidence>
<dbReference type="PRINTS" id="PR00756">
    <property type="entry name" value="ALADIPTASE"/>
</dbReference>
<dbReference type="GO" id="GO:0008270">
    <property type="term" value="F:zinc ion binding"/>
    <property type="evidence" value="ECO:0007669"/>
    <property type="project" value="InterPro"/>
</dbReference>
<evidence type="ECO:0000256" key="11">
    <source>
        <dbReference type="ARBA" id="ARBA00023049"/>
    </source>
</evidence>
<evidence type="ECO:0000256" key="12">
    <source>
        <dbReference type="ARBA" id="ARBA00059739"/>
    </source>
</evidence>
<evidence type="ECO:0000259" key="16">
    <source>
        <dbReference type="Pfam" id="PF17432"/>
    </source>
</evidence>
<dbReference type="Pfam" id="PF11940">
    <property type="entry name" value="DUF3458"/>
    <property type="match status" value="1"/>
</dbReference>
<keyword evidence="19" id="KW-1185">Reference proteome</keyword>
<dbReference type="SUPFAM" id="SSF55486">
    <property type="entry name" value="Metalloproteases ('zincins'), catalytic domain"/>
    <property type="match status" value="1"/>
</dbReference>
<keyword evidence="8" id="KW-0479">Metal-binding</keyword>
<dbReference type="GO" id="GO:0008237">
    <property type="term" value="F:metallopeptidase activity"/>
    <property type="evidence" value="ECO:0007669"/>
    <property type="project" value="UniProtKB-UniRule"/>
</dbReference>
<keyword evidence="10" id="KW-0862">Zinc</keyword>
<evidence type="ECO:0000313" key="19">
    <source>
        <dbReference type="Proteomes" id="UP000287996"/>
    </source>
</evidence>
<evidence type="ECO:0000256" key="6">
    <source>
        <dbReference type="ARBA" id="ARBA00022438"/>
    </source>
</evidence>
<feature type="domain" description="Peptidase M1 alanyl aminopeptidase C-terminal" evidence="16">
    <location>
        <begin position="547"/>
        <end position="865"/>
    </location>
</feature>
<evidence type="ECO:0000256" key="5">
    <source>
        <dbReference type="ARBA" id="ARBA00015611"/>
    </source>
</evidence>
<dbReference type="InterPro" id="IPR012779">
    <property type="entry name" value="Peptidase_M1_pepN"/>
</dbReference>
<dbReference type="InterPro" id="IPR037144">
    <property type="entry name" value="Peptidase_M1_pepN_C_sf"/>
</dbReference>
<evidence type="ECO:0000256" key="2">
    <source>
        <dbReference type="ARBA" id="ARBA00001947"/>
    </source>
</evidence>
<dbReference type="EMBL" id="PIQH01000001">
    <property type="protein sequence ID" value="RUO81293.1"/>
    <property type="molecule type" value="Genomic_DNA"/>
</dbReference>
<reference evidence="18 19" key="1">
    <citation type="journal article" date="2011" name="Front. Microbiol.">
        <title>Genomic signatures of strain selection and enhancement in Bacillus atrophaeus var. globigii, a historical biowarfare simulant.</title>
        <authorList>
            <person name="Gibbons H.S."/>
            <person name="Broomall S.M."/>
            <person name="McNew L.A."/>
            <person name="Daligault H."/>
            <person name="Chapman C."/>
            <person name="Bruce D."/>
            <person name="Karavis M."/>
            <person name="Krepps M."/>
            <person name="McGregor P.A."/>
            <person name="Hong C."/>
            <person name="Park K.H."/>
            <person name="Akmal A."/>
            <person name="Feldman A."/>
            <person name="Lin J.S."/>
            <person name="Chang W.E."/>
            <person name="Higgs B.W."/>
            <person name="Demirev P."/>
            <person name="Lindquist J."/>
            <person name="Liem A."/>
            <person name="Fochler E."/>
            <person name="Read T.D."/>
            <person name="Tapia R."/>
            <person name="Johnson S."/>
            <person name="Bishop-Lilly K.A."/>
            <person name="Detter C."/>
            <person name="Han C."/>
            <person name="Sozhamannan S."/>
            <person name="Rosenzweig C.N."/>
            <person name="Skowronski E.W."/>
        </authorList>
    </citation>
    <scope>NUCLEOTIDE SEQUENCE [LARGE SCALE GENOMIC DNA]</scope>
    <source>
        <strain evidence="18 19">CC-PW-9</strain>
    </source>
</reference>
<evidence type="ECO:0000313" key="18">
    <source>
        <dbReference type="EMBL" id="RUO81293.1"/>
    </source>
</evidence>
<dbReference type="InterPro" id="IPR014782">
    <property type="entry name" value="Peptidase_M1_dom"/>
</dbReference>
<dbReference type="EC" id="3.4.11.2" evidence="4 13"/>
<dbReference type="RefSeq" id="WP_126840637.1">
    <property type="nucleotide sequence ID" value="NZ_PIQH01000001.1"/>
</dbReference>
<dbReference type="GO" id="GO:0006508">
    <property type="term" value="P:proteolysis"/>
    <property type="evidence" value="ECO:0007669"/>
    <property type="project" value="UniProtKB-UniRule"/>
</dbReference>
<evidence type="ECO:0000256" key="1">
    <source>
        <dbReference type="ARBA" id="ARBA00000098"/>
    </source>
</evidence>
<comment type="function">
    <text evidence="12">Aminopeptidase N is involved in the degradation of intracellular peptides generated by protein breakdown during normal growth as well as in response to nutrient starvation.</text>
</comment>
<name>A0A432ZTT2_9GAMM</name>
<keyword evidence="6 18" id="KW-0031">Aminopeptidase</keyword>
<dbReference type="InterPro" id="IPR035414">
    <property type="entry name" value="Peptidase_M1_pepN_Ig-like"/>
</dbReference>
<dbReference type="Gene3D" id="3.30.2010.30">
    <property type="match status" value="1"/>
</dbReference>
<dbReference type="Pfam" id="PF17900">
    <property type="entry name" value="Peptidase_M1_N"/>
    <property type="match status" value="1"/>
</dbReference>
<dbReference type="Pfam" id="PF17432">
    <property type="entry name" value="DUF3458_C"/>
    <property type="match status" value="1"/>
</dbReference>
<dbReference type="InterPro" id="IPR001930">
    <property type="entry name" value="Peptidase_M1"/>
</dbReference>
<evidence type="ECO:0000256" key="9">
    <source>
        <dbReference type="ARBA" id="ARBA00022801"/>
    </source>
</evidence>
<dbReference type="NCBIfam" id="TIGR02414">
    <property type="entry name" value="pepN_proteo"/>
    <property type="match status" value="1"/>
</dbReference>
<dbReference type="FunFam" id="2.60.40.1730:FF:000005">
    <property type="entry name" value="Aminopeptidase N"/>
    <property type="match status" value="1"/>
</dbReference>
<dbReference type="Gene3D" id="2.60.40.1840">
    <property type="match status" value="1"/>
</dbReference>
<dbReference type="InterPro" id="IPR027268">
    <property type="entry name" value="Peptidase_M4/M1_CTD_sf"/>
</dbReference>
<dbReference type="SUPFAM" id="SSF63737">
    <property type="entry name" value="Leukotriene A4 hydrolase N-terminal domain"/>
    <property type="match status" value="1"/>
</dbReference>
<dbReference type="InterPro" id="IPR024601">
    <property type="entry name" value="Peptidase_M1_pepN_C"/>
</dbReference>
<evidence type="ECO:0000256" key="8">
    <source>
        <dbReference type="ARBA" id="ARBA00022723"/>
    </source>
</evidence>
<dbReference type="InterPro" id="IPR038438">
    <property type="entry name" value="PepN_Ig-like_sf"/>
</dbReference>
<comment type="caution">
    <text evidence="18">The sequence shown here is derived from an EMBL/GenBank/DDBJ whole genome shotgun (WGS) entry which is preliminary data.</text>
</comment>
<keyword evidence="9" id="KW-0378">Hydrolase</keyword>
<dbReference type="AlphaFoldDB" id="A0A432ZTT2"/>
<dbReference type="FunFam" id="3.30.2010.30:FF:000002">
    <property type="entry name" value="Putative aminopeptidase N"/>
    <property type="match status" value="1"/>
</dbReference>
<evidence type="ECO:0000259" key="17">
    <source>
        <dbReference type="Pfam" id="PF17900"/>
    </source>
</evidence>
<keyword evidence="11" id="KW-0482">Metalloprotease</keyword>
<dbReference type="OrthoDB" id="100605at2"/>
<accession>A0A432ZTT2</accession>
<dbReference type="Pfam" id="PF01433">
    <property type="entry name" value="Peptidase_M1"/>
    <property type="match status" value="1"/>
</dbReference>
<comment type="catalytic activity">
    <reaction evidence="1">
        <text>Release of an N-terminal amino acid, Xaa-|-Yaa- from a peptide, amide or arylamide. Xaa is preferably Ala, but may be most amino acids including Pro (slow action). When a terminal hydrophobic residue is followed by a prolyl residue, the two may be released as an intact Xaa-Pro dipeptide.</text>
        <dbReference type="EC" id="3.4.11.2"/>
    </reaction>
</comment>
<comment type="similarity">
    <text evidence="3">Belongs to the peptidase M1 family.</text>
</comment>